<protein>
    <submittedName>
        <fullName evidence="1">Uncharacterized protein</fullName>
    </submittedName>
</protein>
<comment type="caution">
    <text evidence="1">The sequence shown here is derived from an EMBL/GenBank/DDBJ whole genome shotgun (WGS) entry which is preliminary data.</text>
</comment>
<evidence type="ECO:0000313" key="1">
    <source>
        <dbReference type="EMBL" id="OWP77947.1"/>
    </source>
</evidence>
<name>A0A246GBE4_9FLAO</name>
<reference evidence="1 2" key="1">
    <citation type="journal article" date="2017" name="Infect. Genet. Evol.">
        <title>Comparative genome analysis of fish pathogen Flavobacterium columnare reveals extensive sequence diversity within the species.</title>
        <authorList>
            <person name="Kayansamruaj P."/>
            <person name="Dong H.T."/>
            <person name="Hirono I."/>
            <person name="Kondo H."/>
            <person name="Senapin S."/>
            <person name="Rodkhum C."/>
        </authorList>
    </citation>
    <scope>NUCLEOTIDE SEQUENCE [LARGE SCALE GENOMIC DNA]</scope>
    <source>
        <strain evidence="1 2">1214</strain>
    </source>
</reference>
<gene>
    <name evidence="1" type="ORF">BWK62_06105</name>
</gene>
<dbReference type="OrthoDB" id="1373360at2"/>
<dbReference type="AlphaFoldDB" id="A0A246GBE4"/>
<evidence type="ECO:0000313" key="2">
    <source>
        <dbReference type="Proteomes" id="UP000198034"/>
    </source>
</evidence>
<proteinExistence type="predicted"/>
<dbReference type="EMBL" id="MTCY01000013">
    <property type="protein sequence ID" value="OWP77947.1"/>
    <property type="molecule type" value="Genomic_DNA"/>
</dbReference>
<organism evidence="1 2">
    <name type="scientific">Flavobacterium columnare</name>
    <dbReference type="NCBI Taxonomy" id="996"/>
    <lineage>
        <taxon>Bacteria</taxon>
        <taxon>Pseudomonadati</taxon>
        <taxon>Bacteroidota</taxon>
        <taxon>Flavobacteriia</taxon>
        <taxon>Flavobacteriales</taxon>
        <taxon>Flavobacteriaceae</taxon>
        <taxon>Flavobacterium</taxon>
    </lineage>
</organism>
<sequence>MKTMSTYIQRKLEKASLNPEQFNKELNQSMNILISSEIDELAKWFVNFTKDKPHLKNLKNNTAYNRNLLMKF</sequence>
<accession>A0A246GBE4</accession>
<dbReference type="Proteomes" id="UP000198034">
    <property type="component" value="Unassembled WGS sequence"/>
</dbReference>